<evidence type="ECO:0000313" key="3">
    <source>
        <dbReference type="EMBL" id="KZP10904.1"/>
    </source>
</evidence>
<organism evidence="3 4">
    <name type="scientific">Athelia psychrophila</name>
    <dbReference type="NCBI Taxonomy" id="1759441"/>
    <lineage>
        <taxon>Eukaryota</taxon>
        <taxon>Fungi</taxon>
        <taxon>Dikarya</taxon>
        <taxon>Basidiomycota</taxon>
        <taxon>Agaricomycotina</taxon>
        <taxon>Agaricomycetes</taxon>
        <taxon>Agaricomycetidae</taxon>
        <taxon>Atheliales</taxon>
        <taxon>Atheliaceae</taxon>
        <taxon>Athelia</taxon>
    </lineage>
</organism>
<evidence type="ECO:0000256" key="2">
    <source>
        <dbReference type="SAM" id="SignalP"/>
    </source>
</evidence>
<feature type="signal peptide" evidence="2">
    <location>
        <begin position="1"/>
        <end position="17"/>
    </location>
</feature>
<feature type="region of interest" description="Disordered" evidence="1">
    <location>
        <begin position="210"/>
        <end position="230"/>
    </location>
</feature>
<dbReference type="EMBL" id="KV417671">
    <property type="protein sequence ID" value="KZP10904.1"/>
    <property type="molecule type" value="Genomic_DNA"/>
</dbReference>
<sequence length="230" mass="25179">MGSMFWGGGIIWTTTIAAVIHPQVLEKLDKRKHSDDDILRFLMLEMLQGRPGGNANFALHVMKDISGRLWSPSRLGMAKTALPSRSISNPSAGCLRRDLKHIRQASKKDTPGTASRMGNGSVFILTTLASWAFRFHDISVKMMTCRTPPRRPSGARLPVAVIIYPLPALSTTLVALVKPSNTYIEEVARYMYIGLVSVVDDIASLSPMASTSSASRRSRKTGTHAAHYVS</sequence>
<reference evidence="3 4" key="1">
    <citation type="journal article" date="2016" name="Mol. Biol. Evol.">
        <title>Comparative Genomics of Early-Diverging Mushroom-Forming Fungi Provides Insights into the Origins of Lignocellulose Decay Capabilities.</title>
        <authorList>
            <person name="Nagy L.G."/>
            <person name="Riley R."/>
            <person name="Tritt A."/>
            <person name="Adam C."/>
            <person name="Daum C."/>
            <person name="Floudas D."/>
            <person name="Sun H."/>
            <person name="Yadav J.S."/>
            <person name="Pangilinan J."/>
            <person name="Larsson K.H."/>
            <person name="Matsuura K."/>
            <person name="Barry K."/>
            <person name="Labutti K."/>
            <person name="Kuo R."/>
            <person name="Ohm R.A."/>
            <person name="Bhattacharya S.S."/>
            <person name="Shirouzu T."/>
            <person name="Yoshinaga Y."/>
            <person name="Martin F.M."/>
            <person name="Grigoriev I.V."/>
            <person name="Hibbett D.S."/>
        </authorList>
    </citation>
    <scope>NUCLEOTIDE SEQUENCE [LARGE SCALE GENOMIC DNA]</scope>
    <source>
        <strain evidence="3 4">CBS 109695</strain>
    </source>
</reference>
<proteinExistence type="predicted"/>
<dbReference type="AlphaFoldDB" id="A0A165ZTA1"/>
<keyword evidence="4" id="KW-1185">Reference proteome</keyword>
<protein>
    <submittedName>
        <fullName evidence="3">Uncharacterized protein</fullName>
    </submittedName>
</protein>
<gene>
    <name evidence="3" type="ORF">FIBSPDRAFT_899351</name>
</gene>
<evidence type="ECO:0000313" key="4">
    <source>
        <dbReference type="Proteomes" id="UP000076532"/>
    </source>
</evidence>
<feature type="chain" id="PRO_5007870222" evidence="2">
    <location>
        <begin position="18"/>
        <end position="230"/>
    </location>
</feature>
<evidence type="ECO:0000256" key="1">
    <source>
        <dbReference type="SAM" id="MobiDB-lite"/>
    </source>
</evidence>
<dbReference type="Proteomes" id="UP000076532">
    <property type="component" value="Unassembled WGS sequence"/>
</dbReference>
<keyword evidence="2" id="KW-0732">Signal</keyword>
<name>A0A165ZTA1_9AGAM</name>
<accession>A0A165ZTA1</accession>